<feature type="compositionally biased region" description="Basic residues" evidence="1">
    <location>
        <begin position="92"/>
        <end position="104"/>
    </location>
</feature>
<feature type="region of interest" description="Disordered" evidence="1">
    <location>
        <begin position="1017"/>
        <end position="1036"/>
    </location>
</feature>
<protein>
    <recommendedName>
        <fullName evidence="4">DUF1765-domain-containing protein</fullName>
    </recommendedName>
</protein>
<dbReference type="InterPro" id="IPR013887">
    <property type="entry name" value="UPF0592"/>
</dbReference>
<evidence type="ECO:0000313" key="3">
    <source>
        <dbReference type="Proteomes" id="UP000054342"/>
    </source>
</evidence>
<evidence type="ECO:0000313" key="2">
    <source>
        <dbReference type="EMBL" id="KIW55516.1"/>
    </source>
</evidence>
<feature type="region of interest" description="Disordered" evidence="1">
    <location>
        <begin position="1"/>
        <end position="43"/>
    </location>
</feature>
<dbReference type="Pfam" id="PF08578">
    <property type="entry name" value="DUF1765"/>
    <property type="match status" value="1"/>
</dbReference>
<evidence type="ECO:0000256" key="1">
    <source>
        <dbReference type="SAM" id="MobiDB-lite"/>
    </source>
</evidence>
<feature type="region of interest" description="Disordered" evidence="1">
    <location>
        <begin position="883"/>
        <end position="909"/>
    </location>
</feature>
<dbReference type="PANTHER" id="PTHR37988:SF1">
    <property type="entry name" value="UPF0592 MEMBRANE PROTEIN C7D4.03C"/>
    <property type="match status" value="1"/>
</dbReference>
<evidence type="ECO:0008006" key="4">
    <source>
        <dbReference type="Google" id="ProtNLM"/>
    </source>
</evidence>
<feature type="region of interest" description="Disordered" evidence="1">
    <location>
        <begin position="925"/>
        <end position="957"/>
    </location>
</feature>
<dbReference type="PANTHER" id="PTHR37988">
    <property type="entry name" value="UPF0592 MEMBRANE PROTEIN C7D4.03C"/>
    <property type="match status" value="1"/>
</dbReference>
<dbReference type="GeneID" id="25326160"/>
<feature type="compositionally biased region" description="Polar residues" evidence="1">
    <location>
        <begin position="136"/>
        <end position="145"/>
    </location>
</feature>
<dbReference type="Proteomes" id="UP000054342">
    <property type="component" value="Unassembled WGS sequence"/>
</dbReference>
<dbReference type="AlphaFoldDB" id="A0A0D2BST9"/>
<dbReference type="RefSeq" id="XP_013316100.1">
    <property type="nucleotide sequence ID" value="XM_013460646.1"/>
</dbReference>
<feature type="compositionally biased region" description="Low complexity" evidence="1">
    <location>
        <begin position="1023"/>
        <end position="1033"/>
    </location>
</feature>
<gene>
    <name evidence="2" type="ORF">PV05_04252</name>
</gene>
<feature type="compositionally biased region" description="Low complexity" evidence="1">
    <location>
        <begin position="196"/>
        <end position="205"/>
    </location>
</feature>
<sequence>MSAEVEGQLLPAGPVHSLSSLHSSIPLSSSGSSNEPRPEDLPRSASYTLLSALEKEPAIATIKRTFSESVLALPPQVKTKMNDSVQPPNRTPFRRASKKARKKISSGIFSFSQDDDEIHTKEGNETETGKTEQTKSLSRSVTGTIRTLARKSWAGSRPSSPAPKDGSSVRKRSWSPSKIKDVVTPNPTAERRSKASRSPSRSPQQETEEPPAAQVQRPLSVLQAKNKSEISLKRLSRNSSSTSLASDERSRSRVSLGRIPPLPRNPSSDHLSALQLDVVKKKDPLGTAFRAIDSEFITFHAKPSVQKSKVLRTILVPFLQKHARHPSNATLRAEDLDRRTVVLNKWWTGLLEMLHGANNHLISLADRPVFLEAVGLIMSRAEWKAPGFATMPGESSQINSIPKSKSTNSLESDESDFLIDTIKQNVRNMFIQNLLSQLKLVVEKLSWRAAPSSLVTFAGKTCSYAFFYCPGVADMLVRQWNLPGGILGRVFTEFDIRFGDKMVLISNAIIGNFPPPVRTLSVVSQGALARHVQPQRQRPLGLEQLDWWHPTWVTRWCGRDTDLFFAFTKFYHLLVSELLSEEMSLKERAGVPGLVPVCAQMLVVLEATVYRQANQKRYDDSDAEGPRFDRDHPDALAPLPTIANADRSIAENRLIILLRDVLGDVDPELTTFRNLFIGSFEAVVKATTRKISMYNTDPCFVICDLMEEVLPITFRYRQTYNDTPVFDWPFWLKVLKQMMQSQTMLTKVRLIAFLYNKWSILISNEERKRELVLEWLLDQRVFEDNFCNWSPMVRHYFYRLLCWRIARVDGSVTDLDIEVLQTFAARLNKCWAHYQYLFAEAEMRGLALPSSEPCTPAPARLLLIIRLDNQPLLAPSRTTFDRHAGPGLINQSSPYQNHSSALNTIPSADVTPQVNKKRWSLLKGLNMFNSSPGNHRPGEVTPPGSPDENGSRTSYIPGPNNAIAVPKVMSRPITPPHQACSFRFELQPHRALPQLEVRNWTLTAPRLPQTAQNILRVRESRESNASGGSSGSDARLRAKAKEIKPLKPNQDEMSNARYSGRALAEWVQVVSECRNFYIRRRQDGVPRDSLVEIPTLGVENFRSPG</sequence>
<dbReference type="STRING" id="348802.A0A0D2BST9"/>
<reference evidence="2 3" key="1">
    <citation type="submission" date="2015-01" db="EMBL/GenBank/DDBJ databases">
        <title>The Genome Sequence of Exophiala xenobiotica CBS118157.</title>
        <authorList>
            <consortium name="The Broad Institute Genomics Platform"/>
            <person name="Cuomo C."/>
            <person name="de Hoog S."/>
            <person name="Gorbushina A."/>
            <person name="Stielow B."/>
            <person name="Teixiera M."/>
            <person name="Abouelleil A."/>
            <person name="Chapman S.B."/>
            <person name="Priest M."/>
            <person name="Young S.K."/>
            <person name="Wortman J."/>
            <person name="Nusbaum C."/>
            <person name="Birren B."/>
        </authorList>
    </citation>
    <scope>NUCLEOTIDE SEQUENCE [LARGE SCALE GENOMIC DNA]</scope>
    <source>
        <strain evidence="2 3">CBS 118157</strain>
    </source>
</reference>
<dbReference type="EMBL" id="KN847319">
    <property type="protein sequence ID" value="KIW55516.1"/>
    <property type="molecule type" value="Genomic_DNA"/>
</dbReference>
<dbReference type="OrthoDB" id="296767at2759"/>
<feature type="compositionally biased region" description="Polar residues" evidence="1">
    <location>
        <begin position="889"/>
        <end position="909"/>
    </location>
</feature>
<feature type="compositionally biased region" description="Low complexity" evidence="1">
    <location>
        <begin position="17"/>
        <end position="33"/>
    </location>
</feature>
<dbReference type="HOGENOM" id="CLU_003877_1_1_1"/>
<name>A0A0D2BST9_9EURO</name>
<feature type="region of interest" description="Disordered" evidence="1">
    <location>
        <begin position="73"/>
        <end position="269"/>
    </location>
</feature>
<accession>A0A0D2BST9</accession>
<keyword evidence="3" id="KW-1185">Reference proteome</keyword>
<proteinExistence type="predicted"/>
<feature type="compositionally biased region" description="Basic and acidic residues" evidence="1">
    <location>
        <begin position="118"/>
        <end position="133"/>
    </location>
</feature>
<organism evidence="2 3">
    <name type="scientific">Exophiala xenobiotica</name>
    <dbReference type="NCBI Taxonomy" id="348802"/>
    <lineage>
        <taxon>Eukaryota</taxon>
        <taxon>Fungi</taxon>
        <taxon>Dikarya</taxon>
        <taxon>Ascomycota</taxon>
        <taxon>Pezizomycotina</taxon>
        <taxon>Eurotiomycetes</taxon>
        <taxon>Chaetothyriomycetidae</taxon>
        <taxon>Chaetothyriales</taxon>
        <taxon>Herpotrichiellaceae</taxon>
        <taxon>Exophiala</taxon>
    </lineage>
</organism>